<comment type="similarity">
    <text evidence="1">Belongs to the hemerythrin family.</text>
</comment>
<comment type="caution">
    <text evidence="5">The sequence shown here is derived from an EMBL/GenBank/DDBJ whole genome shotgun (WGS) entry which is preliminary data.</text>
</comment>
<reference evidence="5 6" key="1">
    <citation type="journal article" date="2016" name="Nat. Commun.">
        <title>Thousands of microbial genomes shed light on interconnected biogeochemical processes in an aquifer system.</title>
        <authorList>
            <person name="Anantharaman K."/>
            <person name="Brown C.T."/>
            <person name="Hug L.A."/>
            <person name="Sharon I."/>
            <person name="Castelle C.J."/>
            <person name="Probst A.J."/>
            <person name="Thomas B.C."/>
            <person name="Singh A."/>
            <person name="Wilkins M.J."/>
            <person name="Karaoz U."/>
            <person name="Brodie E.L."/>
            <person name="Williams K.H."/>
            <person name="Hubbard S.S."/>
            <person name="Banfield J.F."/>
        </authorList>
    </citation>
    <scope>NUCLEOTIDE SEQUENCE [LARGE SCALE GENOMIC DNA]</scope>
</reference>
<dbReference type="SUPFAM" id="SSF47188">
    <property type="entry name" value="Hemerythrin-like"/>
    <property type="match status" value="1"/>
</dbReference>
<dbReference type="Gene3D" id="1.20.120.50">
    <property type="entry name" value="Hemerythrin-like"/>
    <property type="match status" value="1"/>
</dbReference>
<accession>A0A1F5ENP9</accession>
<feature type="domain" description="Hemerythrin-like" evidence="4">
    <location>
        <begin position="14"/>
        <end position="127"/>
    </location>
</feature>
<evidence type="ECO:0000259" key="4">
    <source>
        <dbReference type="Pfam" id="PF01814"/>
    </source>
</evidence>
<dbReference type="InterPro" id="IPR012312">
    <property type="entry name" value="Hemerythrin-like"/>
</dbReference>
<proteinExistence type="inferred from homology"/>
<dbReference type="CDD" id="cd12107">
    <property type="entry name" value="Hemerythrin"/>
    <property type="match status" value="1"/>
</dbReference>
<dbReference type="InterPro" id="IPR035938">
    <property type="entry name" value="Hemerythrin-like_sf"/>
</dbReference>
<dbReference type="NCBIfam" id="TIGR02481">
    <property type="entry name" value="hemeryth_dom"/>
    <property type="match status" value="1"/>
</dbReference>
<sequence length="137" mass="16812">MMFLEWNDIYSVNIKEIDSQHKNLFSLINKVQFSDKDKPNTKEEINKILDEMNDYAIYHFDTEEKYFKQFNYPKEEEHNGRHREYRDLVKKITEELNTKSIEENISEISNFLKKWWLGHIQNEDMQYSDFLNKNGLY</sequence>
<evidence type="ECO:0000256" key="1">
    <source>
        <dbReference type="ARBA" id="ARBA00010587"/>
    </source>
</evidence>
<evidence type="ECO:0000313" key="6">
    <source>
        <dbReference type="Proteomes" id="UP000185891"/>
    </source>
</evidence>
<dbReference type="PANTHER" id="PTHR37164:SF1">
    <property type="entry name" value="BACTERIOHEMERYTHRIN"/>
    <property type="match status" value="1"/>
</dbReference>
<dbReference type="EMBL" id="MFAA01000017">
    <property type="protein sequence ID" value="OGD69027.1"/>
    <property type="molecule type" value="Genomic_DNA"/>
</dbReference>
<dbReference type="InterPro" id="IPR050669">
    <property type="entry name" value="Hemerythrin"/>
</dbReference>
<dbReference type="InterPro" id="IPR012827">
    <property type="entry name" value="Hemerythrin_metal-bd"/>
</dbReference>
<evidence type="ECO:0000256" key="2">
    <source>
        <dbReference type="ARBA" id="ARBA00022723"/>
    </source>
</evidence>
<dbReference type="PANTHER" id="PTHR37164">
    <property type="entry name" value="BACTERIOHEMERYTHRIN"/>
    <property type="match status" value="1"/>
</dbReference>
<dbReference type="AlphaFoldDB" id="A0A1F5ENP9"/>
<evidence type="ECO:0000256" key="3">
    <source>
        <dbReference type="ARBA" id="ARBA00023004"/>
    </source>
</evidence>
<gene>
    <name evidence="5" type="ORF">A3E89_01190</name>
</gene>
<evidence type="ECO:0000313" key="5">
    <source>
        <dbReference type="EMBL" id="OGD69027.1"/>
    </source>
</evidence>
<dbReference type="Proteomes" id="UP000185891">
    <property type="component" value="Unassembled WGS sequence"/>
</dbReference>
<organism evidence="5 6">
    <name type="scientific">Candidatus Campbellbacteria bacterium RIFCSPHIGHO2_12_FULL_35_10</name>
    <dbReference type="NCBI Taxonomy" id="1797578"/>
    <lineage>
        <taxon>Bacteria</taxon>
        <taxon>Candidatus Campbelliibacteriota</taxon>
    </lineage>
</organism>
<keyword evidence="2" id="KW-0479">Metal-binding</keyword>
<dbReference type="PROSITE" id="PS00550">
    <property type="entry name" value="HEMERYTHRINS"/>
    <property type="match status" value="1"/>
</dbReference>
<dbReference type="InterPro" id="IPR016131">
    <property type="entry name" value="Haemerythrin_Fe_BS"/>
</dbReference>
<dbReference type="Pfam" id="PF01814">
    <property type="entry name" value="Hemerythrin"/>
    <property type="match status" value="1"/>
</dbReference>
<dbReference type="NCBIfam" id="NF033749">
    <property type="entry name" value="bact_hemeryth"/>
    <property type="match status" value="1"/>
</dbReference>
<name>A0A1F5ENP9_9BACT</name>
<keyword evidence="3" id="KW-0408">Iron</keyword>
<protein>
    <recommendedName>
        <fullName evidence="4">Hemerythrin-like domain-containing protein</fullName>
    </recommendedName>
</protein>
<dbReference type="GO" id="GO:0046872">
    <property type="term" value="F:metal ion binding"/>
    <property type="evidence" value="ECO:0007669"/>
    <property type="project" value="UniProtKB-KW"/>
</dbReference>